<protein>
    <recommendedName>
        <fullName evidence="3">WG repeat-containing protein</fullName>
    </recommendedName>
</protein>
<keyword evidence="2" id="KW-1185">Reference proteome</keyword>
<gene>
    <name evidence="1" type="ORF">CR205_02530</name>
</gene>
<dbReference type="AlphaFoldDB" id="A0A2W0HK85"/>
<accession>A0A2W0HK85</accession>
<evidence type="ECO:0008006" key="3">
    <source>
        <dbReference type="Google" id="ProtNLM"/>
    </source>
</evidence>
<reference evidence="1 2" key="1">
    <citation type="submission" date="2017-10" db="EMBL/GenBank/DDBJ databases">
        <title>Bacillus sp. nov., a halophilic bacterium isolated from a Yangshapao Lake.</title>
        <authorList>
            <person name="Wang H."/>
        </authorList>
    </citation>
    <scope>NUCLEOTIDE SEQUENCE [LARGE SCALE GENOMIC DNA]</scope>
    <source>
        <strain evidence="1 2">YSP-3</strain>
    </source>
</reference>
<organism evidence="1 2">
    <name type="scientific">Alteribacter lacisalsi</name>
    <dbReference type="NCBI Taxonomy" id="2045244"/>
    <lineage>
        <taxon>Bacteria</taxon>
        <taxon>Bacillati</taxon>
        <taxon>Bacillota</taxon>
        <taxon>Bacilli</taxon>
        <taxon>Bacillales</taxon>
        <taxon>Bacillaceae</taxon>
        <taxon>Alteribacter</taxon>
    </lineage>
</organism>
<proteinExistence type="predicted"/>
<name>A0A2W0HK85_9BACI</name>
<dbReference type="EMBL" id="PDOF01000001">
    <property type="protein sequence ID" value="PYZ97492.1"/>
    <property type="molecule type" value="Genomic_DNA"/>
</dbReference>
<sequence length="171" mass="20158">MVLQWESAEEQLWNELHERNIPEIDFIEYTDEGNAIAFYKDGVEMAHKAVVYERHFRSWEYIGNFNLTFDLEDFYEYHDEKEYPFYMSSISPPDSGQLVIVTIVDPTIDRVVIEQEGENLGELELLPDHREGDGKARFGYLEKEENLFENGGEWGLAAYDRDGQLIQRETY</sequence>
<evidence type="ECO:0000313" key="1">
    <source>
        <dbReference type="EMBL" id="PYZ97492.1"/>
    </source>
</evidence>
<dbReference type="Proteomes" id="UP000248066">
    <property type="component" value="Unassembled WGS sequence"/>
</dbReference>
<comment type="caution">
    <text evidence="1">The sequence shown here is derived from an EMBL/GenBank/DDBJ whole genome shotgun (WGS) entry which is preliminary data.</text>
</comment>
<evidence type="ECO:0000313" key="2">
    <source>
        <dbReference type="Proteomes" id="UP000248066"/>
    </source>
</evidence>